<keyword evidence="2" id="KW-1133">Transmembrane helix</keyword>
<protein>
    <submittedName>
        <fullName evidence="3">Conserved hypothetical membrane protein</fullName>
    </submittedName>
</protein>
<feature type="compositionally biased region" description="Polar residues" evidence="1">
    <location>
        <begin position="174"/>
        <end position="187"/>
    </location>
</feature>
<dbReference type="Proteomes" id="UP000069902">
    <property type="component" value="Chromosome cPNK"/>
</dbReference>
<dbReference type="AlphaFoldDB" id="A0A0U5ESM6"/>
<evidence type="ECO:0000256" key="2">
    <source>
        <dbReference type="SAM" id="Phobius"/>
    </source>
</evidence>
<dbReference type="EMBL" id="LN879502">
    <property type="protein sequence ID" value="CUI17216.1"/>
    <property type="molecule type" value="Genomic_DNA"/>
</dbReference>
<dbReference type="PATRIC" id="fig|389348.3.peg.1799"/>
<feature type="region of interest" description="Disordered" evidence="1">
    <location>
        <begin position="102"/>
        <end position="187"/>
    </location>
</feature>
<evidence type="ECO:0000256" key="1">
    <source>
        <dbReference type="SAM" id="MobiDB-lite"/>
    </source>
</evidence>
<sequence length="645" mass="72610">MIQIPSLATASLFIKQIGKSLIILTPLQRKVLAIFACAVACVTISYAIGRRFKVNSRIESMIPAFKDLIKRREPSSSSIVHDTHLAPIPQLINEATVPEENLEQQQPIQPDGKEQRQGEKALESPLSEPLLPSEDIARPFAIKPQDERKESQSIATTQIKDESAEALSDESSSQDPLINDQSADLGLSSNTASHEEIVNDDVANEHSLPSSMQETGPQPKEAFLIDLGFPTLFEGSEAHLKELSDLESILEEKPHSIEIPTVDQETSSFFEGTNEVDSIEDLSHIVPSPDIIEEPLLFLKDKSDLEAVASQFINAKLYKLKCDVVSKFLDEIYQVKEVKCEEERTNCILYIADHLIKSHRVNETPISSFISSLKAYAKTASEGIQKTFVDLIDQLNKRQQALEILSSYKMLLFKKGDPWQELSNQEAFNLLKNSDNAPLDFDRLIKCMLICTFNEDKLDRSAVTPLLSKGLQLIRKEISTIDYGSAGNGAFILEKLYQKYLNVYSDGLKIKYANENGSLASHELFKKDTNQFIISMPLAHGHYTNTIVDVKGGDFKICDNCAAHLRYDELNTIAQPSLSQYTLYMPQTLYQSVKDRVQLKQLCIPRWEANNCYLSASWLTFAFLFYFYKQAHDVEQEALQKELIA</sequence>
<evidence type="ECO:0000313" key="4">
    <source>
        <dbReference type="Proteomes" id="UP000069902"/>
    </source>
</evidence>
<keyword evidence="2" id="KW-0472">Membrane</keyword>
<reference evidence="4" key="1">
    <citation type="submission" date="2015-09" db="EMBL/GenBank/DDBJ databases">
        <authorList>
            <person name="Bertelli C."/>
        </authorList>
    </citation>
    <scope>NUCLEOTIDE SEQUENCE [LARGE SCALE GENOMIC DNA]</scope>
    <source>
        <strain evidence="4">KNic</strain>
    </source>
</reference>
<gene>
    <name evidence="3" type="ORF">PNK_1607</name>
</gene>
<keyword evidence="4" id="KW-1185">Reference proteome</keyword>
<accession>A0A0U5ESM6</accession>
<name>A0A0U5ESM6_9BACT</name>
<proteinExistence type="predicted"/>
<feature type="compositionally biased region" description="Low complexity" evidence="1">
    <location>
        <begin position="123"/>
        <end position="134"/>
    </location>
</feature>
<dbReference type="KEGG" id="pnl:PNK_1607"/>
<feature type="transmembrane region" description="Helical" evidence="2">
    <location>
        <begin position="31"/>
        <end position="49"/>
    </location>
</feature>
<dbReference type="InParanoid" id="A0A0U5ESM6"/>
<evidence type="ECO:0000313" key="3">
    <source>
        <dbReference type="EMBL" id="CUI17216.1"/>
    </source>
</evidence>
<dbReference type="STRING" id="389348.PNK_1607"/>
<keyword evidence="2" id="KW-0812">Transmembrane</keyword>
<organism evidence="3 4">
    <name type="scientific">Candidatus Protochlamydia naegleriophila</name>
    <dbReference type="NCBI Taxonomy" id="389348"/>
    <lineage>
        <taxon>Bacteria</taxon>
        <taxon>Pseudomonadati</taxon>
        <taxon>Chlamydiota</taxon>
        <taxon>Chlamydiia</taxon>
        <taxon>Parachlamydiales</taxon>
        <taxon>Parachlamydiaceae</taxon>
        <taxon>Candidatus Protochlamydia</taxon>
    </lineage>
</organism>
<feature type="compositionally biased region" description="Basic and acidic residues" evidence="1">
    <location>
        <begin position="111"/>
        <end position="122"/>
    </location>
</feature>